<comment type="catalytic activity">
    <reaction evidence="12">
        <text>D-glucose 6-phosphate + UDP-alpha-D-glucose = alpha,alpha-trehalose 6-phosphate + UDP + H(+)</text>
        <dbReference type="Rhea" id="RHEA:18889"/>
        <dbReference type="ChEBI" id="CHEBI:15378"/>
        <dbReference type="ChEBI" id="CHEBI:58223"/>
        <dbReference type="ChEBI" id="CHEBI:58429"/>
        <dbReference type="ChEBI" id="CHEBI:58885"/>
        <dbReference type="ChEBI" id="CHEBI:61548"/>
        <dbReference type="EC" id="2.4.1.15"/>
    </reaction>
</comment>
<dbReference type="Pfam" id="PF17777">
    <property type="entry name" value="RL10P_insert"/>
    <property type="match status" value="1"/>
</dbReference>
<evidence type="ECO:0000256" key="4">
    <source>
        <dbReference type="ARBA" id="ARBA00022676"/>
    </source>
</evidence>
<dbReference type="FunFam" id="3.40.50.2000:FF:000007">
    <property type="entry name" value="Trehalose-6-phosphate synthase"/>
    <property type="match status" value="1"/>
</dbReference>
<dbReference type="GO" id="GO:1990904">
    <property type="term" value="C:ribonucleoprotein complex"/>
    <property type="evidence" value="ECO:0007669"/>
    <property type="project" value="UniProtKB-KW"/>
</dbReference>
<dbReference type="Pfam" id="PF00428">
    <property type="entry name" value="Ribosomal_60s"/>
    <property type="match status" value="1"/>
</dbReference>
<organism evidence="15 16">
    <name type="scientific">Mycena venus</name>
    <dbReference type="NCBI Taxonomy" id="2733690"/>
    <lineage>
        <taxon>Eukaryota</taxon>
        <taxon>Fungi</taxon>
        <taxon>Dikarya</taxon>
        <taxon>Basidiomycota</taxon>
        <taxon>Agaricomycotina</taxon>
        <taxon>Agaricomycetes</taxon>
        <taxon>Agaricomycetidae</taxon>
        <taxon>Agaricales</taxon>
        <taxon>Marasmiineae</taxon>
        <taxon>Mycenaceae</taxon>
        <taxon>Mycena</taxon>
    </lineage>
</organism>
<dbReference type="GO" id="GO:0005946">
    <property type="term" value="C:alpha,alpha-trehalose-phosphate synthase complex (UDP-forming)"/>
    <property type="evidence" value="ECO:0007669"/>
    <property type="project" value="TreeGrafter"/>
</dbReference>
<comment type="similarity">
    <text evidence="2">Belongs to the universal ribosomal protein uL10 family.</text>
</comment>
<keyword evidence="16" id="KW-1185">Reference proteome</keyword>
<comment type="caution">
    <text evidence="15">The sequence shown here is derived from an EMBL/GenBank/DDBJ whole genome shotgun (WGS) entry which is preliminary data.</text>
</comment>
<keyword evidence="4" id="KW-0328">Glycosyltransferase</keyword>
<dbReference type="FunFam" id="3.40.50.2000:FF:000035">
    <property type="entry name" value="Trehalose-6-phosphate synthase"/>
    <property type="match status" value="1"/>
</dbReference>
<dbReference type="OrthoDB" id="755951at2759"/>
<gene>
    <name evidence="15" type="ORF">MVEN_02485300</name>
</gene>
<accession>A0A8H7CBU1</accession>
<dbReference type="InterPro" id="IPR001790">
    <property type="entry name" value="Ribosomal_uL10"/>
</dbReference>
<name>A0A8H7CBU1_9AGAR</name>
<evidence type="ECO:0000256" key="3">
    <source>
        <dbReference type="ARBA" id="ARBA00012538"/>
    </source>
</evidence>
<evidence type="ECO:0000256" key="7">
    <source>
        <dbReference type="ARBA" id="ARBA00023274"/>
    </source>
</evidence>
<evidence type="ECO:0000256" key="6">
    <source>
        <dbReference type="ARBA" id="ARBA00022980"/>
    </source>
</evidence>
<dbReference type="InterPro" id="IPR012766">
    <property type="entry name" value="Trehalose_OtsA"/>
</dbReference>
<evidence type="ECO:0000256" key="12">
    <source>
        <dbReference type="ARBA" id="ARBA00048039"/>
    </source>
</evidence>
<feature type="region of interest" description="Disordered" evidence="13">
    <location>
        <begin position="285"/>
        <end position="309"/>
    </location>
</feature>
<dbReference type="CDD" id="cd05795">
    <property type="entry name" value="Ribosomal_P0_L10e"/>
    <property type="match status" value="1"/>
</dbReference>
<keyword evidence="6" id="KW-0689">Ribosomal protein</keyword>
<comment type="similarity">
    <text evidence="1">Belongs to the glycosyltransferase 20 family.</text>
</comment>
<evidence type="ECO:0000256" key="2">
    <source>
        <dbReference type="ARBA" id="ARBA00008889"/>
    </source>
</evidence>
<reference evidence="15" key="1">
    <citation type="submission" date="2020-05" db="EMBL/GenBank/DDBJ databases">
        <title>Mycena genomes resolve the evolution of fungal bioluminescence.</title>
        <authorList>
            <person name="Tsai I.J."/>
        </authorList>
    </citation>
    <scope>NUCLEOTIDE SEQUENCE</scope>
    <source>
        <strain evidence="15">CCC161011</strain>
    </source>
</reference>
<dbReference type="Pfam" id="PF00982">
    <property type="entry name" value="Glyco_transf_20"/>
    <property type="match status" value="1"/>
</dbReference>
<dbReference type="PANTHER" id="PTHR10788">
    <property type="entry name" value="TREHALOSE-6-PHOSPHATE SYNTHASE"/>
    <property type="match status" value="1"/>
</dbReference>
<dbReference type="EMBL" id="JACAZI010000033">
    <property type="protein sequence ID" value="KAF7330462.1"/>
    <property type="molecule type" value="Genomic_DNA"/>
</dbReference>
<keyword evidence="5 15" id="KW-0808">Transferase</keyword>
<dbReference type="FunFam" id="3.90.105.20:FF:000001">
    <property type="entry name" value="60S acidic ribosomal protein P0"/>
    <property type="match status" value="1"/>
</dbReference>
<feature type="compositionally biased region" description="Basic and acidic residues" evidence="13">
    <location>
        <begin position="287"/>
        <end position="297"/>
    </location>
</feature>
<dbReference type="GO" id="GO:0005829">
    <property type="term" value="C:cytosol"/>
    <property type="evidence" value="ECO:0007669"/>
    <property type="project" value="TreeGrafter"/>
</dbReference>
<evidence type="ECO:0000313" key="15">
    <source>
        <dbReference type="EMBL" id="KAF7330462.1"/>
    </source>
</evidence>
<dbReference type="InterPro" id="IPR001830">
    <property type="entry name" value="Glyco_trans_20"/>
</dbReference>
<sequence length="883" mass="97452">MGATRADKEIYFEKLKELLNKYPSIFLVNVDNVGSNQMHQIRVALRGKGVVLMGKNTMVRRALRSILAEYPQFERLLPHVKGNIGFVFTSSDLKDVRDLITANKVAAPARAGAFAPKDVTVPAGNTGMEPGKTSFFQALGIPTKIARGTIEIVSDVKVVVAGTRVGQSEATLLNMLNISPFTYGMSVVQIFDNGNAFAPDVLDVDEQTLIDRFMSGIKTIAALSLALKYPTLVSVSHSLVNAYKNLLAVSLATDYTFEGSEKVKEYLANPEAFAAAAAPVAAAAAPAEEKKEEKAEEPAEESDEDMGFGPANTLFLYLYAPPEMPPPSPHSPSQDPDTNMFANGGHLIVVSNRLPITITKDADGEYHFKMSSGGLVSALSGFKKSLNFTWIGWPGFFIPVKDRPHVDKRLMDEYSCQAVYLDDDVADRHYNGFSNSILWPLFHYHPGEMNFDEENWLAYRQANLQFAEAVYTQITPGAMVWVQDYHLMLLPMLLRGILDGRNSGTETTARELANITEGVEGDDMSNGKSVPGVKIGFFLHTPFPSSEIYRILPVRREILLGILYCDLIGFHTYDYARHFLSSCTRILALPTMPNGVEFEGRLAHVGTFPIGIEPGSFIDNLKREPVQQRIRQLESRFSGVKVIVGVDRLDYIKGVPQKLHALELFLTQHPEWIGKVVLVQLAVPSRQDVEEYQNLRSTVNELVGRINGRFGTVEFMPIHFMHKSLNFDELCALYAVSDVCLVSSTRDGMNLVSYEYIACQQARQGVMILSEFAGAAQSLNGSLIVNPWDSQQVADAIHEAVTMDAPARAENHRKLFKYVNKYSAAFWGSSFIKEMARIEIGETDHEGQAELKVRRDAPAGEGSVIVDGTVPSTPMTAGTPMGN</sequence>
<evidence type="ECO:0000256" key="5">
    <source>
        <dbReference type="ARBA" id="ARBA00022679"/>
    </source>
</evidence>
<dbReference type="PANTHER" id="PTHR10788:SF106">
    <property type="entry name" value="BCDNA.GH08860"/>
    <property type="match status" value="1"/>
</dbReference>
<dbReference type="EC" id="2.4.1.15" evidence="3"/>
<dbReference type="Proteomes" id="UP000620124">
    <property type="component" value="Unassembled WGS sequence"/>
</dbReference>
<dbReference type="Pfam" id="PF00466">
    <property type="entry name" value="Ribosomal_L10"/>
    <property type="match status" value="1"/>
</dbReference>
<dbReference type="InterPro" id="IPR040637">
    <property type="entry name" value="Ribosomal_uL10-like_insert"/>
</dbReference>
<evidence type="ECO:0000256" key="13">
    <source>
        <dbReference type="SAM" id="MobiDB-lite"/>
    </source>
</evidence>
<dbReference type="CDD" id="cd03788">
    <property type="entry name" value="GT20_TPS"/>
    <property type="match status" value="1"/>
</dbReference>
<dbReference type="SUPFAM" id="SSF160369">
    <property type="entry name" value="Ribosomal protein L10-like"/>
    <property type="match status" value="1"/>
</dbReference>
<evidence type="ECO:0000256" key="8">
    <source>
        <dbReference type="ARBA" id="ARBA00024331"/>
    </source>
</evidence>
<dbReference type="AlphaFoldDB" id="A0A8H7CBU1"/>
<dbReference type="GO" id="GO:0003825">
    <property type="term" value="F:alpha,alpha-trehalose-phosphate synthase (UDP-forming) activity"/>
    <property type="evidence" value="ECO:0007669"/>
    <property type="project" value="UniProtKB-EC"/>
</dbReference>
<evidence type="ECO:0000256" key="10">
    <source>
        <dbReference type="ARBA" id="ARBA00035202"/>
    </source>
</evidence>
<keyword evidence="7" id="KW-0687">Ribonucleoprotein</keyword>
<dbReference type="InterPro" id="IPR043141">
    <property type="entry name" value="Ribosomal_uL10-like_sf"/>
</dbReference>
<protein>
    <recommendedName>
        <fullName evidence="10">Large ribosomal subunit protein uL10</fullName>
        <ecNumber evidence="3">2.4.1.15</ecNumber>
    </recommendedName>
    <alternativeName>
        <fullName evidence="11">60S acidic ribosomal protein P0</fullName>
    </alternativeName>
    <alternativeName>
        <fullName evidence="9">UDP-glucose-glucosephosphate glucosyltransferase</fullName>
    </alternativeName>
</protein>
<comment type="pathway">
    <text evidence="8">Carbohydrate biosynthesis.</text>
</comment>
<dbReference type="GO" id="GO:0004805">
    <property type="term" value="F:trehalose-phosphatase activity"/>
    <property type="evidence" value="ECO:0007669"/>
    <property type="project" value="TreeGrafter"/>
</dbReference>
<dbReference type="Gene3D" id="3.90.105.20">
    <property type="match status" value="1"/>
</dbReference>
<dbReference type="Gene3D" id="3.40.50.2000">
    <property type="entry name" value="Glycogen Phosphorylase B"/>
    <property type="match status" value="2"/>
</dbReference>
<evidence type="ECO:0000256" key="9">
    <source>
        <dbReference type="ARBA" id="ARBA00029654"/>
    </source>
</evidence>
<dbReference type="GO" id="GO:0034605">
    <property type="term" value="P:cellular response to heat"/>
    <property type="evidence" value="ECO:0007669"/>
    <property type="project" value="TreeGrafter"/>
</dbReference>
<dbReference type="Gene3D" id="3.30.70.1730">
    <property type="match status" value="1"/>
</dbReference>
<dbReference type="GO" id="GO:0005992">
    <property type="term" value="P:trehalose biosynthetic process"/>
    <property type="evidence" value="ECO:0007669"/>
    <property type="project" value="InterPro"/>
</dbReference>
<evidence type="ECO:0000259" key="14">
    <source>
        <dbReference type="Pfam" id="PF17777"/>
    </source>
</evidence>
<evidence type="ECO:0000256" key="1">
    <source>
        <dbReference type="ARBA" id="ARBA00008799"/>
    </source>
</evidence>
<feature type="domain" description="Large ribosomal subunit protein uL10-like insertion" evidence="14">
    <location>
        <begin position="109"/>
        <end position="178"/>
    </location>
</feature>
<evidence type="ECO:0000313" key="16">
    <source>
        <dbReference type="Proteomes" id="UP000620124"/>
    </source>
</evidence>
<dbReference type="InterPro" id="IPR043164">
    <property type="entry name" value="Ribosomal_uL10-like_insert_sf"/>
</dbReference>
<dbReference type="SUPFAM" id="SSF53756">
    <property type="entry name" value="UDP-Glycosyltransferase/glycogen phosphorylase"/>
    <property type="match status" value="1"/>
</dbReference>
<dbReference type="NCBIfam" id="TIGR02400">
    <property type="entry name" value="trehalose_OtsA"/>
    <property type="match status" value="1"/>
</dbReference>
<proteinExistence type="inferred from homology"/>
<dbReference type="GO" id="GO:0005840">
    <property type="term" value="C:ribosome"/>
    <property type="evidence" value="ECO:0007669"/>
    <property type="project" value="UniProtKB-KW"/>
</dbReference>
<evidence type="ECO:0000256" key="11">
    <source>
        <dbReference type="ARBA" id="ARBA00035444"/>
    </source>
</evidence>